<gene>
    <name evidence="1" type="ORF">H2198_000469</name>
</gene>
<protein>
    <submittedName>
        <fullName evidence="1">Uncharacterized protein</fullName>
    </submittedName>
</protein>
<accession>A0ACC3AJJ9</accession>
<sequence>MVHSLSACLTLFFTSFAITATAGKVTNPNNVPKNAILLSNVESLTFRSGKMTTSRRVAPVPQLTCTGPSNVCKLYDVDTMRCTNEGADYDAENIQWACKASLPEEFKLGATEVACEGYASSDDPYVLKGSCGVEYRLLLTDKGEQKFGKHNDDFPWNGSGDEERGTSTIVARVIFFAIFGAVLFIIVSRMLEACRRNPPRLGRNAGGRPWFGGGGDDDEPPPPYDSHGFNQPRKPKTTNYGTNNGSSSRGGQQQNQGWRPGPWSAGLAGAGLGYALGRNQNRTQPRQTQRPGGGFFGNVGGGSSGSWDSGPSRSSGPSSSGSRYESTGFGGTSRR</sequence>
<evidence type="ECO:0000313" key="1">
    <source>
        <dbReference type="EMBL" id="KAJ9663966.1"/>
    </source>
</evidence>
<keyword evidence="2" id="KW-1185">Reference proteome</keyword>
<name>A0ACC3AJJ9_9EURO</name>
<proteinExistence type="predicted"/>
<reference evidence="1" key="1">
    <citation type="submission" date="2022-10" db="EMBL/GenBank/DDBJ databases">
        <title>Culturing micro-colonial fungi from biological soil crusts in the Mojave desert and describing Neophaeococcomyces mojavensis, and introducing the new genera and species Taxawa tesnikishii.</title>
        <authorList>
            <person name="Kurbessoian T."/>
            <person name="Stajich J.E."/>
        </authorList>
    </citation>
    <scope>NUCLEOTIDE SEQUENCE</scope>
    <source>
        <strain evidence="1">JES_112</strain>
    </source>
</reference>
<comment type="caution">
    <text evidence="1">The sequence shown here is derived from an EMBL/GenBank/DDBJ whole genome shotgun (WGS) entry which is preliminary data.</text>
</comment>
<dbReference type="Proteomes" id="UP001172386">
    <property type="component" value="Unassembled WGS sequence"/>
</dbReference>
<dbReference type="EMBL" id="JAPDRQ010000005">
    <property type="protein sequence ID" value="KAJ9663966.1"/>
    <property type="molecule type" value="Genomic_DNA"/>
</dbReference>
<organism evidence="1 2">
    <name type="scientific">Neophaeococcomyces mojaviensis</name>
    <dbReference type="NCBI Taxonomy" id="3383035"/>
    <lineage>
        <taxon>Eukaryota</taxon>
        <taxon>Fungi</taxon>
        <taxon>Dikarya</taxon>
        <taxon>Ascomycota</taxon>
        <taxon>Pezizomycotina</taxon>
        <taxon>Eurotiomycetes</taxon>
        <taxon>Chaetothyriomycetidae</taxon>
        <taxon>Chaetothyriales</taxon>
        <taxon>Chaetothyriales incertae sedis</taxon>
        <taxon>Neophaeococcomyces</taxon>
    </lineage>
</organism>
<evidence type="ECO:0000313" key="2">
    <source>
        <dbReference type="Proteomes" id="UP001172386"/>
    </source>
</evidence>